<evidence type="ECO:0000256" key="4">
    <source>
        <dbReference type="ARBA" id="ARBA00023163"/>
    </source>
</evidence>
<organism evidence="8">
    <name type="scientific">Candida tenuis (strain ATCC 10573 / BCRC 21748 / CBS 615 / JCM 9827 / NBRC 10315 / NRRL Y-1498 / VKM Y-70)</name>
    <name type="common">Yeast</name>
    <name type="synonym">Yamadazyma tenuis</name>
    <dbReference type="NCBI Taxonomy" id="590646"/>
    <lineage>
        <taxon>Eukaryota</taxon>
        <taxon>Fungi</taxon>
        <taxon>Dikarya</taxon>
        <taxon>Ascomycota</taxon>
        <taxon>Saccharomycotina</taxon>
        <taxon>Pichiomycetes</taxon>
        <taxon>Debaryomycetaceae</taxon>
        <taxon>Yamadazyma</taxon>
    </lineage>
</organism>
<dbReference type="EMBL" id="GL996512">
    <property type="protein sequence ID" value="EGV66086.1"/>
    <property type="molecule type" value="Genomic_DNA"/>
</dbReference>
<feature type="domain" description="Transcription factor CBF/NF-Y/archaeal histone" evidence="6">
    <location>
        <begin position="22"/>
        <end position="86"/>
    </location>
</feature>
<dbReference type="STRING" id="590646.G3AZF9"/>
<keyword evidence="4" id="KW-0804">Transcription</keyword>
<dbReference type="PANTHER" id="PTHR11064">
    <property type="entry name" value="CCAAT-BINDING TRANSCRIPTION FACTOR-RELATED"/>
    <property type="match status" value="1"/>
</dbReference>
<dbReference type="GO" id="GO:0016602">
    <property type="term" value="C:CCAAT-binding factor complex"/>
    <property type="evidence" value="ECO:0007669"/>
    <property type="project" value="InterPro"/>
</dbReference>
<feature type="compositionally biased region" description="Polar residues" evidence="5">
    <location>
        <begin position="149"/>
        <end position="158"/>
    </location>
</feature>
<feature type="compositionally biased region" description="Acidic residues" evidence="5">
    <location>
        <begin position="135"/>
        <end position="144"/>
    </location>
</feature>
<dbReference type="GO" id="GO:0001228">
    <property type="term" value="F:DNA-binding transcription activator activity, RNA polymerase II-specific"/>
    <property type="evidence" value="ECO:0007669"/>
    <property type="project" value="InterPro"/>
</dbReference>
<dbReference type="GeneID" id="18246751"/>
<keyword evidence="3" id="KW-0238">DNA-binding</keyword>
<comment type="similarity">
    <text evidence="1">Belongs to the NFYB/HAP3 subunit family.</text>
</comment>
<protein>
    <submittedName>
        <fullName evidence="7">Histone-fold-containing protein</fullName>
    </submittedName>
</protein>
<accession>G3AZF9</accession>
<dbReference type="InterPro" id="IPR003958">
    <property type="entry name" value="CBFA_NFYB_domain"/>
</dbReference>
<sequence>MESSIDANWTNEDYEIKEQDRFLPIANVGRVMKKALPDHAKLSKESKVCIQECVSEFISFVTSQAVDRCNIEKRKTLNGEDILWALYTLGFESYSETLKIYLAKYREFEQKEAEKRPPRKASRKRAKQATHEPEPDYDSEDFLSEDISPGNSDSSLSRHVTREAYMKTPAGNMEVTNGADFKYDFNDPTFVNFNMNQRSNSMNYLLMPSRRQSSIKAEGETDLPNFEEFVDRIEQ</sequence>
<feature type="compositionally biased region" description="Basic residues" evidence="5">
    <location>
        <begin position="117"/>
        <end position="128"/>
    </location>
</feature>
<dbReference type="Proteomes" id="UP000000707">
    <property type="component" value="Unassembled WGS sequence"/>
</dbReference>
<name>G3AZF9_CANTC</name>
<evidence type="ECO:0000256" key="2">
    <source>
        <dbReference type="ARBA" id="ARBA00023015"/>
    </source>
</evidence>
<evidence type="ECO:0000256" key="3">
    <source>
        <dbReference type="ARBA" id="ARBA00023125"/>
    </source>
</evidence>
<dbReference type="Gene3D" id="1.10.20.10">
    <property type="entry name" value="Histone, subunit A"/>
    <property type="match status" value="1"/>
</dbReference>
<dbReference type="HOGENOM" id="CLU_1180080_0_0_1"/>
<dbReference type="KEGG" id="cten:18246751"/>
<feature type="region of interest" description="Disordered" evidence="5">
    <location>
        <begin position="112"/>
        <end position="159"/>
    </location>
</feature>
<evidence type="ECO:0000256" key="1">
    <source>
        <dbReference type="ARBA" id="ARBA00009053"/>
    </source>
</evidence>
<dbReference type="OrthoDB" id="386949at2759"/>
<keyword evidence="8" id="KW-1185">Reference proteome</keyword>
<dbReference type="GO" id="GO:0000978">
    <property type="term" value="F:RNA polymerase II cis-regulatory region sequence-specific DNA binding"/>
    <property type="evidence" value="ECO:0007669"/>
    <property type="project" value="TreeGrafter"/>
</dbReference>
<evidence type="ECO:0000313" key="7">
    <source>
        <dbReference type="EMBL" id="EGV66086.1"/>
    </source>
</evidence>
<evidence type="ECO:0000256" key="5">
    <source>
        <dbReference type="SAM" id="MobiDB-lite"/>
    </source>
</evidence>
<dbReference type="AlphaFoldDB" id="G3AZF9"/>
<keyword evidence="2" id="KW-0805">Transcription regulation</keyword>
<gene>
    <name evidence="7" type="ORF">CANTEDRAFT_112948</name>
</gene>
<dbReference type="PRINTS" id="PR00615">
    <property type="entry name" value="CCAATSUBUNTA"/>
</dbReference>
<dbReference type="InterPro" id="IPR027113">
    <property type="entry name" value="Transc_fact_NFYB/HAP3"/>
</dbReference>
<reference evidence="7 8" key="1">
    <citation type="journal article" date="2011" name="Proc. Natl. Acad. Sci. U.S.A.">
        <title>Comparative genomics of xylose-fermenting fungi for enhanced biofuel production.</title>
        <authorList>
            <person name="Wohlbach D.J."/>
            <person name="Kuo A."/>
            <person name="Sato T.K."/>
            <person name="Potts K.M."/>
            <person name="Salamov A.A."/>
            <person name="LaButti K.M."/>
            <person name="Sun H."/>
            <person name="Clum A."/>
            <person name="Pangilinan J.L."/>
            <person name="Lindquist E.A."/>
            <person name="Lucas S."/>
            <person name="Lapidus A."/>
            <person name="Jin M."/>
            <person name="Gunawan C."/>
            <person name="Balan V."/>
            <person name="Dale B.E."/>
            <person name="Jeffries T.W."/>
            <person name="Zinkel R."/>
            <person name="Barry K.W."/>
            <person name="Grigoriev I.V."/>
            <person name="Gasch A.P."/>
        </authorList>
    </citation>
    <scope>NUCLEOTIDE SEQUENCE [LARGE SCALE GENOMIC DNA]</scope>
    <source>
        <strain evidence="8">ATCC 10573 / BCRC 21748 / CBS 615 / JCM 9827 / NBRC 10315 / NRRL Y-1498 / VKM Y-70</strain>
    </source>
</reference>
<dbReference type="Pfam" id="PF00808">
    <property type="entry name" value="CBFD_NFYB_HMF"/>
    <property type="match status" value="1"/>
</dbReference>
<dbReference type="CDD" id="cd22907">
    <property type="entry name" value="HFD_NFYB"/>
    <property type="match status" value="1"/>
</dbReference>
<dbReference type="InterPro" id="IPR009072">
    <property type="entry name" value="Histone-fold"/>
</dbReference>
<evidence type="ECO:0000259" key="6">
    <source>
        <dbReference type="Pfam" id="PF00808"/>
    </source>
</evidence>
<dbReference type="PANTHER" id="PTHR11064:SF9">
    <property type="entry name" value="NUCLEAR TRANSCRIPTION FACTOR Y SUBUNIT BETA"/>
    <property type="match status" value="1"/>
</dbReference>
<dbReference type="SUPFAM" id="SSF47113">
    <property type="entry name" value="Histone-fold"/>
    <property type="match status" value="1"/>
</dbReference>
<proteinExistence type="inferred from homology"/>
<evidence type="ECO:0000313" key="8">
    <source>
        <dbReference type="Proteomes" id="UP000000707"/>
    </source>
</evidence>
<dbReference type="GO" id="GO:0046982">
    <property type="term" value="F:protein heterodimerization activity"/>
    <property type="evidence" value="ECO:0007669"/>
    <property type="project" value="InterPro"/>
</dbReference>
<dbReference type="eggNOG" id="KOG0869">
    <property type="taxonomic scope" value="Eukaryota"/>
</dbReference>